<keyword evidence="1" id="KW-0808">Transferase</keyword>
<evidence type="ECO:0000259" key="3">
    <source>
        <dbReference type="PROSITE" id="PS51186"/>
    </source>
</evidence>
<feature type="domain" description="N-acetyltransferase" evidence="3">
    <location>
        <begin position="99"/>
        <end position="241"/>
    </location>
</feature>
<gene>
    <name evidence="4" type="ORF">DRO04_02885</name>
</gene>
<dbReference type="PANTHER" id="PTHR43420">
    <property type="entry name" value="ACETYLTRANSFERASE"/>
    <property type="match status" value="1"/>
</dbReference>
<evidence type="ECO:0000313" key="4">
    <source>
        <dbReference type="EMBL" id="RLG69774.1"/>
    </source>
</evidence>
<dbReference type="CDD" id="cd04301">
    <property type="entry name" value="NAT_SF"/>
    <property type="match status" value="1"/>
</dbReference>
<organism evidence="4 5">
    <name type="scientific">Candidatus Iainarchaeum sp</name>
    <dbReference type="NCBI Taxonomy" id="3101447"/>
    <lineage>
        <taxon>Archaea</taxon>
        <taxon>Candidatus Iainarchaeota</taxon>
        <taxon>Candidatus Iainarchaeia</taxon>
        <taxon>Candidatus Iainarchaeales</taxon>
        <taxon>Candidatus Iainarchaeaceae</taxon>
        <taxon>Candidatus Iainarchaeum</taxon>
    </lineage>
</organism>
<evidence type="ECO:0000256" key="2">
    <source>
        <dbReference type="ARBA" id="ARBA00023315"/>
    </source>
</evidence>
<evidence type="ECO:0000313" key="5">
    <source>
        <dbReference type="Proteomes" id="UP000278031"/>
    </source>
</evidence>
<accession>A0A497JFS6</accession>
<reference evidence="4 5" key="1">
    <citation type="submission" date="2018-06" db="EMBL/GenBank/DDBJ databases">
        <title>Extensive metabolic versatility and redundancy in microbially diverse, dynamic hydrothermal sediments.</title>
        <authorList>
            <person name="Dombrowski N."/>
            <person name="Teske A."/>
            <person name="Baker B.J."/>
        </authorList>
    </citation>
    <scope>NUCLEOTIDE SEQUENCE [LARGE SCALE GENOMIC DNA]</scope>
    <source>
        <strain evidence="4">B51_G17</strain>
    </source>
</reference>
<keyword evidence="2" id="KW-0012">Acyltransferase</keyword>
<sequence length="241" mass="27718">MFNVTILKAGADDIAKIIYEKRKGFLYISSLVIFKKDSEVLRRVLKEFLQKFSGYKVWIRAREEVFIKSLLRGLGFELKGYTYIMRTELPSQLRYEGRLKFKRVSLKEIDLFIRLHDTIFIENPYPSPLNPILRPIRLEEAIILVRDNYSYYVYLGEELVGLLALSLQGSKGVISVVGVLPEYRGKGIGKEIMLFALSKLKDFGVKVVELGVDAQNIPAVKLYEKLGFKVVARYAVYSKSM</sequence>
<comment type="caution">
    <text evidence="4">The sequence shown here is derived from an EMBL/GenBank/DDBJ whole genome shotgun (WGS) entry which is preliminary data.</text>
</comment>
<dbReference type="InterPro" id="IPR000182">
    <property type="entry name" value="GNAT_dom"/>
</dbReference>
<dbReference type="EMBL" id="QMWP01000109">
    <property type="protein sequence ID" value="RLG69774.1"/>
    <property type="molecule type" value="Genomic_DNA"/>
</dbReference>
<dbReference type="InterPro" id="IPR050680">
    <property type="entry name" value="YpeA/RimI_acetyltransf"/>
</dbReference>
<evidence type="ECO:0000256" key="1">
    <source>
        <dbReference type="ARBA" id="ARBA00022679"/>
    </source>
</evidence>
<dbReference type="PANTHER" id="PTHR43420:SF12">
    <property type="entry name" value="N-ACETYLTRANSFERASE DOMAIN-CONTAINING PROTEIN"/>
    <property type="match status" value="1"/>
</dbReference>
<dbReference type="Pfam" id="PF00583">
    <property type="entry name" value="Acetyltransf_1"/>
    <property type="match status" value="1"/>
</dbReference>
<dbReference type="InterPro" id="IPR016181">
    <property type="entry name" value="Acyl_CoA_acyltransferase"/>
</dbReference>
<dbReference type="SUPFAM" id="SSF55729">
    <property type="entry name" value="Acyl-CoA N-acyltransferases (Nat)"/>
    <property type="match status" value="1"/>
</dbReference>
<dbReference type="Gene3D" id="3.40.630.30">
    <property type="match status" value="1"/>
</dbReference>
<proteinExistence type="predicted"/>
<dbReference type="AlphaFoldDB" id="A0A497JFS6"/>
<dbReference type="PROSITE" id="PS51186">
    <property type="entry name" value="GNAT"/>
    <property type="match status" value="1"/>
</dbReference>
<dbReference type="Proteomes" id="UP000278031">
    <property type="component" value="Unassembled WGS sequence"/>
</dbReference>
<name>A0A497JFS6_9ARCH</name>
<dbReference type="GO" id="GO:0016747">
    <property type="term" value="F:acyltransferase activity, transferring groups other than amino-acyl groups"/>
    <property type="evidence" value="ECO:0007669"/>
    <property type="project" value="InterPro"/>
</dbReference>
<protein>
    <recommendedName>
        <fullName evidence="3">N-acetyltransferase domain-containing protein</fullName>
    </recommendedName>
</protein>